<evidence type="ECO:0000313" key="3">
    <source>
        <dbReference type="EMBL" id="GJQ13196.1"/>
    </source>
</evidence>
<proteinExistence type="predicted"/>
<dbReference type="AlphaFoldDB" id="A0A9C7URT0"/>
<organism evidence="3 4">
    <name type="scientific">Galdieria partita</name>
    <dbReference type="NCBI Taxonomy" id="83374"/>
    <lineage>
        <taxon>Eukaryota</taxon>
        <taxon>Rhodophyta</taxon>
        <taxon>Bangiophyceae</taxon>
        <taxon>Galdieriales</taxon>
        <taxon>Galdieriaceae</taxon>
        <taxon>Galdieria</taxon>
    </lineage>
</organism>
<protein>
    <submittedName>
        <fullName evidence="3">Uncharacterized protein</fullName>
    </submittedName>
</protein>
<feature type="compositionally biased region" description="Basic and acidic residues" evidence="1">
    <location>
        <begin position="90"/>
        <end position="102"/>
    </location>
</feature>
<comment type="caution">
    <text evidence="3">The sequence shown here is derived from an EMBL/GenBank/DDBJ whole genome shotgun (WGS) entry which is preliminary data.</text>
</comment>
<sequence>MFGEASTLQQPPWPLERNKREVVIERLICRLSKLFDRENRGHIESIVRAEENNAFLRSTSYSQYRQLLLELSKQAERASNKSFENNSYESIEHQKKSVERTSETMSGNLATNKRDRNDKLLHSQSRQYQKRWKLETGNLMLSPLHYDNSVESSGVISTASSDCCSVASSKNEERCKLGMESKSDPTKSEVLNTSKRVLPSNPSPEIANSLEETFIALKNKYKIPFRFLKGVVPIIEDDKVCPNELKRRIQQLSEFLDLEKEQLFELKTKPEFLVKLDSTMETILHMFRPLLKEVVQWVETFGRSMFQAEPTHLSNHLSFSSEERSSNNVPDVLQMNLSKQQSSSTSEKKQTRLNLLEKSSCDSLIDTKKRSDSCKVENEGNYLSNGLNRENPPWNYQLQTAAMTTMDYVKRFTNYISQSNALKEEKMRRHVEILKNMKDAWHNAYKEAPHDDIFENLKFTCLSVERKYPHLYHELCCDTVIYIICKAKCTVIQLPILFLFPNIESDGNVFFVIQSEACGDSDFGQSLKKHFYEQVSTELVLNRNVSSILKIWGNITKSFIEVVLKDAPK</sequence>
<keyword evidence="4" id="KW-1185">Reference proteome</keyword>
<dbReference type="EMBL" id="BQMJ01000041">
    <property type="protein sequence ID" value="GJQ13196.1"/>
    <property type="molecule type" value="Genomic_DNA"/>
</dbReference>
<evidence type="ECO:0000313" key="4">
    <source>
        <dbReference type="Proteomes" id="UP001061958"/>
    </source>
</evidence>
<evidence type="ECO:0000256" key="1">
    <source>
        <dbReference type="SAM" id="MobiDB-lite"/>
    </source>
</evidence>
<reference evidence="3" key="1">
    <citation type="journal article" date="2022" name="Proc. Natl. Acad. Sci. U.S.A.">
        <title>Life cycle and functional genomics of the unicellular red alga Galdieria for elucidating algal and plant evolution and industrial use.</title>
        <authorList>
            <person name="Hirooka S."/>
            <person name="Itabashi T."/>
            <person name="Ichinose T.M."/>
            <person name="Onuma R."/>
            <person name="Fujiwara T."/>
            <person name="Yamashita S."/>
            <person name="Jong L.W."/>
            <person name="Tomita R."/>
            <person name="Iwane A.H."/>
            <person name="Miyagishima S.Y."/>
        </authorList>
    </citation>
    <scope>NUCLEOTIDE SEQUENCE</scope>
    <source>
        <strain evidence="3">NBRC 102759</strain>
    </source>
</reference>
<feature type="region of interest" description="Disordered" evidence="1">
    <location>
        <begin position="79"/>
        <end position="120"/>
    </location>
</feature>
<reference evidence="3" key="2">
    <citation type="submission" date="2022-01" db="EMBL/GenBank/DDBJ databases">
        <authorList>
            <person name="Hirooka S."/>
            <person name="Miyagishima S.Y."/>
        </authorList>
    </citation>
    <scope>NUCLEOTIDE SEQUENCE</scope>
    <source>
        <strain evidence="3">NBRC 102759</strain>
    </source>
</reference>
<dbReference type="Proteomes" id="UP001061958">
    <property type="component" value="Unassembled WGS sequence"/>
</dbReference>
<dbReference type="OrthoDB" id="8398at2759"/>
<accession>A0A9C7URT0</accession>
<dbReference type="EMBL" id="BQMJ01000018">
    <property type="protein sequence ID" value="GJQ10806.1"/>
    <property type="molecule type" value="Genomic_DNA"/>
</dbReference>
<gene>
    <name evidence="2" type="ORF">GpartN1_g2597.t1</name>
    <name evidence="3" type="ORF">GpartN1_g4987.t1</name>
</gene>
<name>A0A9C7URT0_9RHOD</name>
<feature type="compositionally biased region" description="Polar residues" evidence="1">
    <location>
        <begin position="80"/>
        <end position="89"/>
    </location>
</feature>
<evidence type="ECO:0000313" key="2">
    <source>
        <dbReference type="EMBL" id="GJQ10806.1"/>
    </source>
</evidence>